<keyword evidence="1" id="KW-0645">Protease</keyword>
<dbReference type="Ensembl" id="ENSGMOT00000038022.1">
    <property type="protein sequence ID" value="ENSGMOP00000049513.1"/>
    <property type="gene ID" value="ENSGMOG00000027577.1"/>
</dbReference>
<protein>
    <recommendedName>
        <fullName evidence="1">Peroxisomal leader peptide-processing protease</fullName>
        <ecNumber evidence="1">3.4.21.-</ecNumber>
    </recommendedName>
</protein>
<evidence type="ECO:0000313" key="3">
    <source>
        <dbReference type="Proteomes" id="UP000694546"/>
    </source>
</evidence>
<dbReference type="InterPro" id="IPR009003">
    <property type="entry name" value="Peptidase_S1_PA"/>
</dbReference>
<keyword evidence="1" id="KW-0720">Serine protease</keyword>
<evidence type="ECO:0000256" key="1">
    <source>
        <dbReference type="PIRNR" id="PIRNR037989"/>
    </source>
</evidence>
<name>A0A8C5BMY4_GADMO</name>
<dbReference type="InterPro" id="IPR039245">
    <property type="entry name" value="TYSND1/DEG15"/>
</dbReference>
<gene>
    <name evidence="2" type="primary">tysnd1</name>
</gene>
<evidence type="ECO:0000313" key="2">
    <source>
        <dbReference type="Ensembl" id="ENSGMOP00000049513.1"/>
    </source>
</evidence>
<dbReference type="EC" id="3.4.21.-" evidence="1"/>
<dbReference type="PANTHER" id="PTHR21004:SF0">
    <property type="entry name" value="PEROXISOMAL LEADER PEPTIDE-PROCESSING PROTEASE"/>
    <property type="match status" value="1"/>
</dbReference>
<dbReference type="GeneTree" id="ENSGT00390000014627"/>
<comment type="function">
    <text evidence="1">Peroxisomal protease that mediates both the removal of the leader peptide from proteins containing a PTS2 target sequence and processes several PTS1-containing proteins. Catalyzes the processing of PTS1-proteins involved in the peroxisomal beta-oxidation of fatty acids.</text>
</comment>
<proteinExistence type="inferred from homology"/>
<dbReference type="GO" id="GO:0031998">
    <property type="term" value="P:regulation of fatty acid beta-oxidation"/>
    <property type="evidence" value="ECO:0007669"/>
    <property type="project" value="TreeGrafter"/>
</dbReference>
<dbReference type="PANTHER" id="PTHR21004">
    <property type="entry name" value="SERINE PROTEASE-RELATED"/>
    <property type="match status" value="1"/>
</dbReference>
<keyword evidence="3" id="KW-1185">Reference proteome</keyword>
<accession>A0A8C5BMY4</accession>
<organism evidence="2 3">
    <name type="scientific">Gadus morhua</name>
    <name type="common">Atlantic cod</name>
    <dbReference type="NCBI Taxonomy" id="8049"/>
    <lineage>
        <taxon>Eukaryota</taxon>
        <taxon>Metazoa</taxon>
        <taxon>Chordata</taxon>
        <taxon>Craniata</taxon>
        <taxon>Vertebrata</taxon>
        <taxon>Euteleostomi</taxon>
        <taxon>Actinopterygii</taxon>
        <taxon>Neopterygii</taxon>
        <taxon>Teleostei</taxon>
        <taxon>Neoteleostei</taxon>
        <taxon>Acanthomorphata</taxon>
        <taxon>Zeiogadaria</taxon>
        <taxon>Gadariae</taxon>
        <taxon>Gadiformes</taxon>
        <taxon>Gadoidei</taxon>
        <taxon>Gadidae</taxon>
        <taxon>Gadus</taxon>
    </lineage>
</organism>
<dbReference type="SUPFAM" id="SSF50494">
    <property type="entry name" value="Trypsin-like serine proteases"/>
    <property type="match status" value="2"/>
</dbReference>
<comment type="subcellular location">
    <subcellularLocation>
        <location evidence="1">Peroxisome</location>
    </subcellularLocation>
</comment>
<dbReference type="Proteomes" id="UP000694546">
    <property type="component" value="Chromosome 15"/>
</dbReference>
<reference evidence="2" key="1">
    <citation type="submission" date="2025-08" db="UniProtKB">
        <authorList>
            <consortium name="Ensembl"/>
        </authorList>
    </citation>
    <scope>IDENTIFICATION</scope>
</reference>
<dbReference type="GO" id="GO:0004252">
    <property type="term" value="F:serine-type endopeptidase activity"/>
    <property type="evidence" value="ECO:0007669"/>
    <property type="project" value="InterPro"/>
</dbReference>
<dbReference type="GO" id="GO:0016485">
    <property type="term" value="P:protein processing"/>
    <property type="evidence" value="ECO:0007669"/>
    <property type="project" value="InterPro"/>
</dbReference>
<dbReference type="Pfam" id="PF13365">
    <property type="entry name" value="Trypsin_2"/>
    <property type="match status" value="1"/>
</dbReference>
<dbReference type="InterPro" id="IPR043504">
    <property type="entry name" value="Peptidase_S1_PA_chymotrypsin"/>
</dbReference>
<dbReference type="AlphaFoldDB" id="A0A8C5BMY4"/>
<dbReference type="Gene3D" id="2.40.10.10">
    <property type="entry name" value="Trypsin-like serine proteases"/>
    <property type="match status" value="3"/>
</dbReference>
<keyword evidence="1" id="KW-0378">Hydrolase</keyword>
<sequence length="489" mass="52768">MDLIEGSCCVVTVSQPASEQRGFSCSGVILNHHAGIIICNGFPFSRFMNHKSPVDLHTKVLMLVNCLEFNMAFHTIFQESDSWKFHNDDGMEELIKESRFLSWFAVLKTDFEDSCRSSINIPYAKSSSLRKGSAVVACGSPFGSLCPDLFTNTLSTGIVSNLCGEDNAVILTDARCLPGTEGGGLFVMESDDHASLVGVIVSSLCWKGVEWIGLTLVCSVQVILRNIRDITDRRNVESTLTALSCLHGSAPEGLRGLSTASSSFSSSKLRKYPTVCLIESGQFWGSGVLVASRLALTCRHVVNGKKTVTLKFHHKGRFHVVMGDVLFSTKPSSSYDFAVVQLRDSAPEVVVPPVAKSFQPGEEVVVVGYGGLGKSCGPSLTGGILSKAVNWDRTPVMLQTTCAVQAGASGGAVVRKHSGELLGIVASNTRDCTANVTYPHLNYSIPATVFQPLLERFSQSGNTEAFRELDASDAGVRRVWRLQNAQSKL</sequence>
<keyword evidence="1" id="KW-0576">Peroxisome</keyword>
<comment type="PTM">
    <text evidence="1">The full-lengh TYSND1 is the active the proteolytic processing of PTS1- and PTS2-proteins and in self-cleavage, and intermolecular self-cleavage of TYSND1 down-regulates its protease activity.</text>
</comment>
<comment type="similarity">
    <text evidence="1">Belongs to the peptidase S1B family.</text>
</comment>
<reference evidence="2" key="2">
    <citation type="submission" date="2025-09" db="UniProtKB">
        <authorList>
            <consortium name="Ensembl"/>
        </authorList>
    </citation>
    <scope>IDENTIFICATION</scope>
</reference>
<dbReference type="GO" id="GO:0005777">
    <property type="term" value="C:peroxisome"/>
    <property type="evidence" value="ECO:0007669"/>
    <property type="project" value="UniProtKB-SubCell"/>
</dbReference>